<proteinExistence type="inferred from homology"/>
<evidence type="ECO:0000313" key="5">
    <source>
        <dbReference type="Proteomes" id="UP001521785"/>
    </source>
</evidence>
<dbReference type="Pfam" id="PF13622">
    <property type="entry name" value="4HBT_3"/>
    <property type="match status" value="1"/>
</dbReference>
<name>A0ABR3RVG5_9PLEO</name>
<organism evidence="4 5">
    <name type="scientific">Paraconiothyrium brasiliense</name>
    <dbReference type="NCBI Taxonomy" id="300254"/>
    <lineage>
        <taxon>Eukaryota</taxon>
        <taxon>Fungi</taxon>
        <taxon>Dikarya</taxon>
        <taxon>Ascomycota</taxon>
        <taxon>Pezizomycotina</taxon>
        <taxon>Dothideomycetes</taxon>
        <taxon>Pleosporomycetidae</taxon>
        <taxon>Pleosporales</taxon>
        <taxon>Massarineae</taxon>
        <taxon>Didymosphaeriaceae</taxon>
        <taxon>Paraconiothyrium</taxon>
    </lineage>
</organism>
<evidence type="ECO:0000313" key="4">
    <source>
        <dbReference type="EMBL" id="KAL1608420.1"/>
    </source>
</evidence>
<evidence type="ECO:0000256" key="1">
    <source>
        <dbReference type="ARBA" id="ARBA00006538"/>
    </source>
</evidence>
<dbReference type="PANTHER" id="PTHR11066:SF35">
    <property type="entry name" value="ACYL-COA THIOESTERASE II"/>
    <property type="match status" value="1"/>
</dbReference>
<dbReference type="InterPro" id="IPR042171">
    <property type="entry name" value="Acyl-CoA_hotdog"/>
</dbReference>
<dbReference type="InterPro" id="IPR029069">
    <property type="entry name" value="HotDog_dom_sf"/>
</dbReference>
<dbReference type="InterPro" id="IPR049449">
    <property type="entry name" value="TesB_ACOT8-like_N"/>
</dbReference>
<reference evidence="4 5" key="1">
    <citation type="submission" date="2024-02" db="EMBL/GenBank/DDBJ databases">
        <title>De novo assembly and annotation of 12 fungi associated with fruit tree decline syndrome in Ontario, Canada.</title>
        <authorList>
            <person name="Sulman M."/>
            <person name="Ellouze W."/>
            <person name="Ilyukhin E."/>
        </authorList>
    </citation>
    <scope>NUCLEOTIDE SEQUENCE [LARGE SCALE GENOMIC DNA]</scope>
    <source>
        <strain evidence="4 5">M42-189</strain>
    </source>
</reference>
<comment type="caution">
    <text evidence="4">The sequence shown here is derived from an EMBL/GenBank/DDBJ whole genome shotgun (WGS) entry which is preliminary data.</text>
</comment>
<dbReference type="PANTHER" id="PTHR11066">
    <property type="entry name" value="ACYL-COA THIOESTERASE"/>
    <property type="match status" value="1"/>
</dbReference>
<dbReference type="SUPFAM" id="SSF54637">
    <property type="entry name" value="Thioesterase/thiol ester dehydrase-isomerase"/>
    <property type="match status" value="2"/>
</dbReference>
<comment type="similarity">
    <text evidence="1">Belongs to the C/M/P thioester hydrolase family.</text>
</comment>
<feature type="domain" description="Acyl-CoA thioesterase-like N-terminal HotDog" evidence="3">
    <location>
        <begin position="31"/>
        <end position="107"/>
    </location>
</feature>
<dbReference type="CDD" id="cd03445">
    <property type="entry name" value="Thioesterase_II_repeat2"/>
    <property type="match status" value="1"/>
</dbReference>
<evidence type="ECO:0000259" key="3">
    <source>
        <dbReference type="Pfam" id="PF13622"/>
    </source>
</evidence>
<gene>
    <name evidence="4" type="ORF">SLS60_003362</name>
</gene>
<accession>A0ABR3RVG5</accession>
<sequence>MLDAASILALCSLNQDSDGSWRFQSSQPPSPLNTAVDVAFGGSTLAFAVHAAYQTIEPARLSNLRLYSILGHFYGATRCSVPLDLKVKSLRNTRGFATRQVTVSQSASDKSGQSRITSVILVDFVAKATDRTVVSFSAQPRLSPLTHHSKLQDIHDKLRVDAASGQVNKKGLAYMKPFFDLLDIWHNRYCPEGMLDQQSIGLRLDKDTTQKDLPHAQKTSYDWIQLREELPLKGSNPQSTEALLPPNAAAASACFFAHFLDTWTSVIAPWWANKGPGKVQVYATLDFALRFHVDDLDATAWHVREHTCQSADDERDYVQANLWREIASTEEDGRKEGRELRLVATMTQTCALKGPAKKAAGASKI</sequence>
<protein>
    <recommendedName>
        <fullName evidence="3">Acyl-CoA thioesterase-like N-terminal HotDog domain-containing protein</fullName>
    </recommendedName>
</protein>
<dbReference type="Gene3D" id="2.40.160.210">
    <property type="entry name" value="Acyl-CoA thioesterase, double hotdog domain"/>
    <property type="match status" value="1"/>
</dbReference>
<keyword evidence="5" id="KW-1185">Reference proteome</keyword>
<dbReference type="InterPro" id="IPR003703">
    <property type="entry name" value="Acyl_CoA_thio"/>
</dbReference>
<dbReference type="Proteomes" id="UP001521785">
    <property type="component" value="Unassembled WGS sequence"/>
</dbReference>
<dbReference type="EMBL" id="JAKJXO020000003">
    <property type="protein sequence ID" value="KAL1608420.1"/>
    <property type="molecule type" value="Genomic_DNA"/>
</dbReference>
<keyword evidence="2" id="KW-0378">Hydrolase</keyword>
<evidence type="ECO:0000256" key="2">
    <source>
        <dbReference type="ARBA" id="ARBA00022801"/>
    </source>
</evidence>